<organism evidence="2 3">
    <name type="scientific">Psophocarpus tetragonolobus</name>
    <name type="common">Winged bean</name>
    <name type="synonym">Dolichos tetragonolobus</name>
    <dbReference type="NCBI Taxonomy" id="3891"/>
    <lineage>
        <taxon>Eukaryota</taxon>
        <taxon>Viridiplantae</taxon>
        <taxon>Streptophyta</taxon>
        <taxon>Embryophyta</taxon>
        <taxon>Tracheophyta</taxon>
        <taxon>Spermatophyta</taxon>
        <taxon>Magnoliopsida</taxon>
        <taxon>eudicotyledons</taxon>
        <taxon>Gunneridae</taxon>
        <taxon>Pentapetalae</taxon>
        <taxon>rosids</taxon>
        <taxon>fabids</taxon>
        <taxon>Fabales</taxon>
        <taxon>Fabaceae</taxon>
        <taxon>Papilionoideae</taxon>
        <taxon>50 kb inversion clade</taxon>
        <taxon>NPAAA clade</taxon>
        <taxon>indigoferoid/millettioid clade</taxon>
        <taxon>Phaseoleae</taxon>
        <taxon>Psophocarpus</taxon>
    </lineage>
</organism>
<feature type="region of interest" description="Disordered" evidence="1">
    <location>
        <begin position="1"/>
        <end position="38"/>
    </location>
</feature>
<comment type="caution">
    <text evidence="2">The sequence shown here is derived from an EMBL/GenBank/DDBJ whole genome shotgun (WGS) entry which is preliminary data.</text>
</comment>
<feature type="region of interest" description="Disordered" evidence="1">
    <location>
        <begin position="215"/>
        <end position="240"/>
    </location>
</feature>
<reference evidence="2 3" key="1">
    <citation type="submission" date="2024-01" db="EMBL/GenBank/DDBJ databases">
        <title>The genomes of 5 underutilized Papilionoideae crops provide insights into root nodulation and disease resistanc.</title>
        <authorList>
            <person name="Jiang F."/>
        </authorList>
    </citation>
    <scope>NUCLEOTIDE SEQUENCE [LARGE SCALE GENOMIC DNA]</scope>
    <source>
        <strain evidence="2">DUOXIRENSHENG_FW03</strain>
        <tissue evidence="2">Leaves</tissue>
    </source>
</reference>
<protein>
    <submittedName>
        <fullName evidence="2">Uncharacterized protein</fullName>
    </submittedName>
</protein>
<evidence type="ECO:0000313" key="3">
    <source>
        <dbReference type="Proteomes" id="UP001386955"/>
    </source>
</evidence>
<keyword evidence="3" id="KW-1185">Reference proteome</keyword>
<evidence type="ECO:0000256" key="1">
    <source>
        <dbReference type="SAM" id="MobiDB-lite"/>
    </source>
</evidence>
<proteinExistence type="predicted"/>
<accession>A0AAN9N8M1</accession>
<dbReference type="Proteomes" id="UP001386955">
    <property type="component" value="Unassembled WGS sequence"/>
</dbReference>
<sequence>MNQMSSSLDSHWSNRRNGPRENKRTPEEQEKELRDKREMLSISQKQIPPPLMLPRSAYRGIEREDRGPEQVGLGLYWSSSYCAPCERVWIREGNRSDVPLTQPGNGPEGTAAWGMSASRRKAHFSFLVIGRADLSDQGPGHKGPGTIQVRRTPEVMARSASYLGRGAEIVPIGSCVAAASLCESLPDQARPNRATTWDGNGSAHMHHLMKALQSLPRSGLTPPPREQDAGRDGAGSQPILSWGLPQHLNQMRAPKRNQPSLFQKALLGWWALPIHFTRTML</sequence>
<dbReference type="AlphaFoldDB" id="A0AAN9N8M1"/>
<dbReference type="EMBL" id="JAYMYS010000257">
    <property type="protein sequence ID" value="KAK7365968.1"/>
    <property type="molecule type" value="Genomic_DNA"/>
</dbReference>
<evidence type="ECO:0000313" key="2">
    <source>
        <dbReference type="EMBL" id="KAK7365968.1"/>
    </source>
</evidence>
<name>A0AAN9N8M1_PSOTE</name>
<feature type="compositionally biased region" description="Basic and acidic residues" evidence="1">
    <location>
        <begin position="18"/>
        <end position="38"/>
    </location>
</feature>
<gene>
    <name evidence="2" type="ORF">VNO78_38728</name>
</gene>
<feature type="compositionally biased region" description="Polar residues" evidence="1">
    <location>
        <begin position="1"/>
        <end position="11"/>
    </location>
</feature>